<dbReference type="InterPro" id="IPR013525">
    <property type="entry name" value="ABC2_TM"/>
</dbReference>
<dbReference type="PRINTS" id="PR00164">
    <property type="entry name" value="ABC2TRNSPORT"/>
</dbReference>
<feature type="transmembrane region" description="Helical" evidence="9">
    <location>
        <begin position="34"/>
        <end position="56"/>
    </location>
</feature>
<evidence type="ECO:0000256" key="4">
    <source>
        <dbReference type="ARBA" id="ARBA00022475"/>
    </source>
</evidence>
<dbReference type="KEGG" id="ptan:CRYO30217_00566"/>
<dbReference type="EMBL" id="OU015584">
    <property type="protein sequence ID" value="CAG5078073.1"/>
    <property type="molecule type" value="Genomic_DNA"/>
</dbReference>
<dbReference type="RefSeq" id="WP_258540798.1">
    <property type="nucleotide sequence ID" value="NZ_OU015584.1"/>
</dbReference>
<dbReference type="InterPro" id="IPR047817">
    <property type="entry name" value="ABC2_TM_bact-type"/>
</dbReference>
<dbReference type="InterPro" id="IPR000412">
    <property type="entry name" value="ABC_2_transport"/>
</dbReference>
<feature type="transmembrane region" description="Helical" evidence="9">
    <location>
        <begin position="102"/>
        <end position="128"/>
    </location>
</feature>
<keyword evidence="8 9" id="KW-0472">Membrane</keyword>
<dbReference type="PANTHER" id="PTHR30413:SF8">
    <property type="entry name" value="TRANSPORT PERMEASE PROTEIN"/>
    <property type="match status" value="1"/>
</dbReference>
<evidence type="ECO:0000256" key="5">
    <source>
        <dbReference type="ARBA" id="ARBA00022519"/>
    </source>
</evidence>
<evidence type="ECO:0000313" key="11">
    <source>
        <dbReference type="EMBL" id="CAG5078073.1"/>
    </source>
</evidence>
<feature type="transmembrane region" description="Helical" evidence="9">
    <location>
        <begin position="140"/>
        <end position="166"/>
    </location>
</feature>
<evidence type="ECO:0000256" key="2">
    <source>
        <dbReference type="ARBA" id="ARBA00007783"/>
    </source>
</evidence>
<dbReference type="GO" id="GO:0015920">
    <property type="term" value="P:lipopolysaccharide transport"/>
    <property type="evidence" value="ECO:0007669"/>
    <property type="project" value="TreeGrafter"/>
</dbReference>
<reference evidence="11" key="1">
    <citation type="submission" date="2021-04" db="EMBL/GenBank/DDBJ databases">
        <authorList>
            <person name="Rodrigo-Torres L."/>
            <person name="Arahal R. D."/>
            <person name="Lucena T."/>
        </authorList>
    </citation>
    <scope>NUCLEOTIDE SEQUENCE</scope>
    <source>
        <strain evidence="11">AS29M-1</strain>
    </source>
</reference>
<dbReference type="PROSITE" id="PS51012">
    <property type="entry name" value="ABC_TM2"/>
    <property type="match status" value="1"/>
</dbReference>
<dbReference type="GO" id="GO:0140359">
    <property type="term" value="F:ABC-type transporter activity"/>
    <property type="evidence" value="ECO:0007669"/>
    <property type="project" value="InterPro"/>
</dbReference>
<feature type="transmembrane region" description="Helical" evidence="9">
    <location>
        <begin position="229"/>
        <end position="247"/>
    </location>
</feature>
<keyword evidence="7 9" id="KW-1133">Transmembrane helix</keyword>
<evidence type="ECO:0000256" key="3">
    <source>
        <dbReference type="ARBA" id="ARBA00022448"/>
    </source>
</evidence>
<keyword evidence="6 9" id="KW-0812">Transmembrane</keyword>
<organism evidence="11 12">
    <name type="scientific">Parvicella tangerina</name>
    <dbReference type="NCBI Taxonomy" id="2829795"/>
    <lineage>
        <taxon>Bacteria</taxon>
        <taxon>Pseudomonadati</taxon>
        <taxon>Bacteroidota</taxon>
        <taxon>Flavobacteriia</taxon>
        <taxon>Flavobacteriales</taxon>
        <taxon>Parvicellaceae</taxon>
        <taxon>Parvicella</taxon>
    </lineage>
</organism>
<dbReference type="PANTHER" id="PTHR30413">
    <property type="entry name" value="INNER MEMBRANE TRANSPORT PERMEASE"/>
    <property type="match status" value="1"/>
</dbReference>
<evidence type="ECO:0000256" key="6">
    <source>
        <dbReference type="ARBA" id="ARBA00022692"/>
    </source>
</evidence>
<dbReference type="AlphaFoldDB" id="A0A916N9X7"/>
<evidence type="ECO:0000259" key="10">
    <source>
        <dbReference type="PROSITE" id="PS51012"/>
    </source>
</evidence>
<comment type="similarity">
    <text evidence="2 9">Belongs to the ABC-2 integral membrane protein family.</text>
</comment>
<evidence type="ECO:0000256" key="7">
    <source>
        <dbReference type="ARBA" id="ARBA00022989"/>
    </source>
</evidence>
<dbReference type="Proteomes" id="UP000683507">
    <property type="component" value="Chromosome"/>
</dbReference>
<proteinExistence type="inferred from homology"/>
<sequence>MISEINSLIKKRDLVKYFASSELKSLYKNKMLGIGWAVLDPFFVMLVYVVLVSVIFQRGGPLFPVLLFSALLPWRWFTYSVNSSVKAFISNAQLIQTVRFPLSIFSLNAVIIGGVNYIMGLIVLFVMLGFYDVHFSPVMLWIIPLILIQFIFVFGVSMIVSVVGVFFPDLQNILNFVLRIGFYLSPALYVIADLPEQYQEAFVALNPFASLFENCKNILVNGVGPDLSILIYLAYGILFFTLGLLIIQKFGNRISKAL</sequence>
<evidence type="ECO:0000313" key="12">
    <source>
        <dbReference type="Proteomes" id="UP000683507"/>
    </source>
</evidence>
<protein>
    <recommendedName>
        <fullName evidence="9">Transport permease protein</fullName>
    </recommendedName>
</protein>
<keyword evidence="5" id="KW-0997">Cell inner membrane</keyword>
<evidence type="ECO:0000256" key="1">
    <source>
        <dbReference type="ARBA" id="ARBA00004429"/>
    </source>
</evidence>
<evidence type="ECO:0000256" key="9">
    <source>
        <dbReference type="RuleBase" id="RU361157"/>
    </source>
</evidence>
<accession>A0A916N9X7</accession>
<keyword evidence="3 9" id="KW-0813">Transport</keyword>
<gene>
    <name evidence="11" type="primary">tagG</name>
    <name evidence="11" type="ORF">CRYO30217_00566</name>
</gene>
<feature type="transmembrane region" description="Helical" evidence="9">
    <location>
        <begin position="173"/>
        <end position="192"/>
    </location>
</feature>
<dbReference type="GO" id="GO:0043190">
    <property type="term" value="C:ATP-binding cassette (ABC) transporter complex"/>
    <property type="evidence" value="ECO:0007669"/>
    <property type="project" value="InterPro"/>
</dbReference>
<keyword evidence="12" id="KW-1185">Reference proteome</keyword>
<dbReference type="Pfam" id="PF01061">
    <property type="entry name" value="ABC2_membrane"/>
    <property type="match status" value="1"/>
</dbReference>
<name>A0A916N9X7_9FLAO</name>
<keyword evidence="4 9" id="KW-1003">Cell membrane</keyword>
<feature type="domain" description="ABC transmembrane type-2" evidence="10">
    <location>
        <begin position="32"/>
        <end position="250"/>
    </location>
</feature>
<evidence type="ECO:0000256" key="8">
    <source>
        <dbReference type="ARBA" id="ARBA00023136"/>
    </source>
</evidence>
<comment type="subcellular location">
    <subcellularLocation>
        <location evidence="1">Cell inner membrane</location>
        <topology evidence="1">Multi-pass membrane protein</topology>
    </subcellularLocation>
    <subcellularLocation>
        <location evidence="9">Cell membrane</location>
        <topology evidence="9">Multi-pass membrane protein</topology>
    </subcellularLocation>
</comment>
<feature type="transmembrane region" description="Helical" evidence="9">
    <location>
        <begin position="62"/>
        <end position="81"/>
    </location>
</feature>